<dbReference type="Proteomes" id="UP000029014">
    <property type="component" value="Unassembled WGS sequence"/>
</dbReference>
<protein>
    <recommendedName>
        <fullName evidence="4">DUF4244 domain-containing protein</fullName>
    </recommendedName>
</protein>
<dbReference type="EMBL" id="JGZD01000006">
    <property type="protein sequence ID" value="KFI73558.1"/>
    <property type="molecule type" value="Genomic_DNA"/>
</dbReference>
<sequence length="93" mass="10259">MNTKDCDRVDSHMADGRVPLWWRRRIESLYAGMCRVDSRIRLLGVEPQKGAATAEYAVVLVAATGFGALLVSILKSSAVKTLLMNIIKKALQL</sequence>
<accession>A0A087BRA8</accession>
<name>A0A087BRA8_9BIFI</name>
<reference evidence="2 3" key="1">
    <citation type="submission" date="2014-03" db="EMBL/GenBank/DDBJ databases">
        <title>Genomics of Bifidobacteria.</title>
        <authorList>
            <person name="Ventura M."/>
            <person name="Milani C."/>
            <person name="Lugli G.A."/>
        </authorList>
    </citation>
    <scope>NUCLEOTIDE SEQUENCE [LARGE SCALE GENOMIC DNA]</scope>
    <source>
        <strain evidence="2 3">LMG 11592</strain>
    </source>
</reference>
<dbReference type="AlphaFoldDB" id="A0A087BRA8"/>
<dbReference type="InterPro" id="IPR025338">
    <property type="entry name" value="DUF4244"/>
</dbReference>
<dbReference type="eggNOG" id="ENOG5033B4A">
    <property type="taxonomic scope" value="Bacteria"/>
</dbReference>
<keyword evidence="1" id="KW-0812">Transmembrane</keyword>
<proteinExistence type="predicted"/>
<evidence type="ECO:0000313" key="2">
    <source>
        <dbReference type="EMBL" id="KFI73558.1"/>
    </source>
</evidence>
<gene>
    <name evidence="2" type="ORF">BMIN_0993</name>
</gene>
<feature type="transmembrane region" description="Helical" evidence="1">
    <location>
        <begin position="56"/>
        <end position="74"/>
    </location>
</feature>
<dbReference type="Pfam" id="PF14029">
    <property type="entry name" value="DUF4244"/>
    <property type="match status" value="1"/>
</dbReference>
<evidence type="ECO:0008006" key="4">
    <source>
        <dbReference type="Google" id="ProtNLM"/>
    </source>
</evidence>
<keyword evidence="1" id="KW-0472">Membrane</keyword>
<evidence type="ECO:0000313" key="3">
    <source>
        <dbReference type="Proteomes" id="UP000029014"/>
    </source>
</evidence>
<dbReference type="STRING" id="1693.BMIN_0993"/>
<organism evidence="2 3">
    <name type="scientific">Bifidobacterium minimum</name>
    <dbReference type="NCBI Taxonomy" id="1693"/>
    <lineage>
        <taxon>Bacteria</taxon>
        <taxon>Bacillati</taxon>
        <taxon>Actinomycetota</taxon>
        <taxon>Actinomycetes</taxon>
        <taxon>Bifidobacteriales</taxon>
        <taxon>Bifidobacteriaceae</taxon>
        <taxon>Bifidobacterium</taxon>
    </lineage>
</organism>
<evidence type="ECO:0000256" key="1">
    <source>
        <dbReference type="SAM" id="Phobius"/>
    </source>
</evidence>
<comment type="caution">
    <text evidence="2">The sequence shown here is derived from an EMBL/GenBank/DDBJ whole genome shotgun (WGS) entry which is preliminary data.</text>
</comment>
<keyword evidence="3" id="KW-1185">Reference proteome</keyword>
<keyword evidence="1" id="KW-1133">Transmembrane helix</keyword>